<dbReference type="PROSITE" id="PS51462">
    <property type="entry name" value="NUDIX"/>
    <property type="match status" value="1"/>
</dbReference>
<reference evidence="4 5" key="1">
    <citation type="submission" date="2023-06" db="EMBL/GenBank/DDBJ databases">
        <title>Sporosarcina sp. nov., isolated from Korean tranditional fermented seafood 'Jeotgal'.</title>
        <authorList>
            <person name="Yang A.I."/>
            <person name="Shin N.-R."/>
        </authorList>
    </citation>
    <scope>NUCLEOTIDE SEQUENCE [LARGE SCALE GENOMIC DNA]</scope>
    <source>
        <strain evidence="4 5">T2O-4</strain>
    </source>
</reference>
<gene>
    <name evidence="4" type="ORF">QWT69_12440</name>
</gene>
<keyword evidence="5" id="KW-1185">Reference proteome</keyword>
<evidence type="ECO:0000313" key="5">
    <source>
        <dbReference type="Proteomes" id="UP001303902"/>
    </source>
</evidence>
<dbReference type="CDD" id="cd04663">
    <property type="entry name" value="NUDIX_Hydrolase"/>
    <property type="match status" value="1"/>
</dbReference>
<feature type="domain" description="Nudix hydrolase" evidence="3">
    <location>
        <begin position="2"/>
        <end position="144"/>
    </location>
</feature>
<evidence type="ECO:0000259" key="3">
    <source>
        <dbReference type="PROSITE" id="PS51462"/>
    </source>
</evidence>
<keyword evidence="2" id="KW-0378">Hydrolase</keyword>
<dbReference type="Pfam" id="PF00293">
    <property type="entry name" value="NUDIX"/>
    <property type="match status" value="1"/>
</dbReference>
<dbReference type="Gene3D" id="3.90.79.10">
    <property type="entry name" value="Nucleoside Triphosphate Pyrophosphohydrolase"/>
    <property type="match status" value="1"/>
</dbReference>
<dbReference type="PROSITE" id="PS00893">
    <property type="entry name" value="NUDIX_BOX"/>
    <property type="match status" value="1"/>
</dbReference>
<dbReference type="PANTHER" id="PTHR43046">
    <property type="entry name" value="GDP-MANNOSE MANNOSYL HYDROLASE"/>
    <property type="match status" value="1"/>
</dbReference>
<proteinExistence type="predicted"/>
<dbReference type="Proteomes" id="UP001303902">
    <property type="component" value="Chromosome"/>
</dbReference>
<name>A0ABZ0L445_9BACL</name>
<accession>A0ABZ0L445</accession>
<dbReference type="RefSeq" id="WP_317966101.1">
    <property type="nucleotide sequence ID" value="NZ_CP129118.1"/>
</dbReference>
<sequence>MEVKRKVLAYITTGRDSELKLLIFEHKNKPDAGWQVPGGSIEKDELLIDALYREIEEETGILREQLELNGKVNKRNYFPANRKHIVHERNIFHLTYTGPEKSEWDFIVRGDGADSGMVFHCLWIPVQELPSLAAEQDTEIEFII</sequence>
<protein>
    <submittedName>
        <fullName evidence="4">NUDIX domain-containing protein</fullName>
    </submittedName>
</protein>
<evidence type="ECO:0000313" key="4">
    <source>
        <dbReference type="EMBL" id="WOV86683.1"/>
    </source>
</evidence>
<dbReference type="SUPFAM" id="SSF55811">
    <property type="entry name" value="Nudix"/>
    <property type="match status" value="1"/>
</dbReference>
<dbReference type="InterPro" id="IPR015797">
    <property type="entry name" value="NUDIX_hydrolase-like_dom_sf"/>
</dbReference>
<dbReference type="InterPro" id="IPR020084">
    <property type="entry name" value="NUDIX_hydrolase_CS"/>
</dbReference>
<organism evidence="4 5">
    <name type="scientific">Sporosarcina oncorhynchi</name>
    <dbReference type="NCBI Taxonomy" id="3056444"/>
    <lineage>
        <taxon>Bacteria</taxon>
        <taxon>Bacillati</taxon>
        <taxon>Bacillota</taxon>
        <taxon>Bacilli</taxon>
        <taxon>Bacillales</taxon>
        <taxon>Caryophanaceae</taxon>
        <taxon>Sporosarcina</taxon>
    </lineage>
</organism>
<dbReference type="InterPro" id="IPR000086">
    <property type="entry name" value="NUDIX_hydrolase_dom"/>
</dbReference>
<evidence type="ECO:0000256" key="1">
    <source>
        <dbReference type="ARBA" id="ARBA00001946"/>
    </source>
</evidence>
<dbReference type="EMBL" id="CP129118">
    <property type="protein sequence ID" value="WOV86683.1"/>
    <property type="molecule type" value="Genomic_DNA"/>
</dbReference>
<dbReference type="PANTHER" id="PTHR43046:SF14">
    <property type="entry name" value="MUTT_NUDIX FAMILY PROTEIN"/>
    <property type="match status" value="1"/>
</dbReference>
<comment type="cofactor">
    <cofactor evidence="1">
        <name>Mg(2+)</name>
        <dbReference type="ChEBI" id="CHEBI:18420"/>
    </cofactor>
</comment>
<evidence type="ECO:0000256" key="2">
    <source>
        <dbReference type="ARBA" id="ARBA00022801"/>
    </source>
</evidence>